<reference evidence="3" key="1">
    <citation type="submission" date="2016-04" db="EMBL/GenBank/DDBJ databases">
        <authorList>
            <person name="Nguyen H.D."/>
            <person name="Samba Siva P."/>
            <person name="Cullis J."/>
            <person name="Levesque C.A."/>
            <person name="Hambleton S."/>
        </authorList>
    </citation>
    <scope>NUCLEOTIDE SEQUENCE</scope>
    <source>
        <strain evidence="3">DAOMC 236416</strain>
    </source>
</reference>
<name>A0A177TGF9_9BASI</name>
<comment type="similarity">
    <text evidence="1">Belongs to the UPF0598 family.</text>
</comment>
<dbReference type="PANTHER" id="PTHR31449">
    <property type="entry name" value="UPF0598 PROTEIN C8ORF82"/>
    <property type="match status" value="1"/>
</dbReference>
<dbReference type="PANTHER" id="PTHR31449:SF3">
    <property type="entry name" value="UPF0598 PROTEIN C8ORF82"/>
    <property type="match status" value="1"/>
</dbReference>
<comment type="caution">
    <text evidence="3">The sequence shown here is derived from an EMBL/GenBank/DDBJ whole genome shotgun (WGS) entry which is preliminary data.</text>
</comment>
<dbReference type="Proteomes" id="UP000077521">
    <property type="component" value="Unassembled WGS sequence"/>
</dbReference>
<dbReference type="EMBL" id="LWDF02000526">
    <property type="protein sequence ID" value="KAE8245235.1"/>
    <property type="molecule type" value="Genomic_DNA"/>
</dbReference>
<dbReference type="AlphaFoldDB" id="A0A177TGF9"/>
<feature type="region of interest" description="Disordered" evidence="2">
    <location>
        <begin position="233"/>
        <end position="281"/>
    </location>
</feature>
<evidence type="ECO:0000313" key="4">
    <source>
        <dbReference type="Proteomes" id="UP000077521"/>
    </source>
</evidence>
<feature type="region of interest" description="Disordered" evidence="2">
    <location>
        <begin position="32"/>
        <end position="59"/>
    </location>
</feature>
<protein>
    <submittedName>
        <fullName evidence="3">Uncharacterized protein</fullName>
    </submittedName>
</protein>
<evidence type="ECO:0000256" key="2">
    <source>
        <dbReference type="SAM" id="MobiDB-lite"/>
    </source>
</evidence>
<dbReference type="Pfam" id="PF14956">
    <property type="entry name" value="DUF4505"/>
    <property type="match status" value="2"/>
</dbReference>
<feature type="compositionally biased region" description="Low complexity" evidence="2">
    <location>
        <begin position="32"/>
        <end position="51"/>
    </location>
</feature>
<gene>
    <name evidence="3" type="ORF">A4X13_0g6023</name>
</gene>
<evidence type="ECO:0000256" key="1">
    <source>
        <dbReference type="ARBA" id="ARBA00006322"/>
    </source>
</evidence>
<organism evidence="3 4">
    <name type="scientific">Tilletia indica</name>
    <dbReference type="NCBI Taxonomy" id="43049"/>
    <lineage>
        <taxon>Eukaryota</taxon>
        <taxon>Fungi</taxon>
        <taxon>Dikarya</taxon>
        <taxon>Basidiomycota</taxon>
        <taxon>Ustilaginomycotina</taxon>
        <taxon>Exobasidiomycetes</taxon>
        <taxon>Tilletiales</taxon>
        <taxon>Tilletiaceae</taxon>
        <taxon>Tilletia</taxon>
    </lineage>
</organism>
<feature type="compositionally biased region" description="Polar residues" evidence="2">
    <location>
        <begin position="270"/>
        <end position="281"/>
    </location>
</feature>
<keyword evidence="4" id="KW-1185">Reference proteome</keyword>
<evidence type="ECO:0000313" key="3">
    <source>
        <dbReference type="EMBL" id="KAE8245235.1"/>
    </source>
</evidence>
<reference evidence="3" key="2">
    <citation type="journal article" date="2019" name="IMA Fungus">
        <title>Genome sequencing and comparison of five Tilletia species to identify candidate genes for the detection of regulated species infecting wheat.</title>
        <authorList>
            <person name="Nguyen H.D.T."/>
            <person name="Sultana T."/>
            <person name="Kesanakurti P."/>
            <person name="Hambleton S."/>
        </authorList>
    </citation>
    <scope>NUCLEOTIDE SEQUENCE</scope>
    <source>
        <strain evidence="3">DAOMC 236416</strain>
    </source>
</reference>
<sequence length="281" mass="30612">MSLHTLLRPAVGKLRSPCIRSSWSALEGSWSSTPRRHFVSSSSSRTQTEASNTSSKEKAKAPTLLRSYFYHVDVHGQLFLTETQPKNLTSCFKSIPFLDFFFQRLGPNPALTPPSPDSTSSSAKAKLVQAQRRELEEGALEQGYPWLSPCGPEMNFVKAEATPVVFRELDQDGNLHWAGSFKTRFEPGKMVVDVDTGYLYHPSPSSSSPSPYGEYSLLSSSLVLTHLSSSLEYGDGEGDELGKDAGGGGSKRPAGSVEWEGKRWTLGVKPSSSTTSEGIVK</sequence>
<accession>A0A177TGF9</accession>
<dbReference type="InterPro" id="IPR028108">
    <property type="entry name" value="DUF4505"/>
</dbReference>
<proteinExistence type="inferred from homology"/>